<name>A0ABT5AMC2_9CYAN</name>
<reference evidence="1 2" key="1">
    <citation type="submission" date="2023-01" db="EMBL/GenBank/DDBJ databases">
        <title>Genomes from the Australian National Cyanobacteria Reference Collection.</title>
        <authorList>
            <person name="Willis A."/>
            <person name="Lee E.M.F."/>
        </authorList>
    </citation>
    <scope>NUCLEOTIDE SEQUENCE [LARGE SCALE GENOMIC DNA]</scope>
    <source>
        <strain evidence="1 2">CS-1033</strain>
    </source>
</reference>
<comment type="caution">
    <text evidence="1">The sequence shown here is derived from an EMBL/GenBank/DDBJ whole genome shotgun (WGS) entry which is preliminary data.</text>
</comment>
<organism evidence="1 2">
    <name type="scientific">Anabaenopsis arnoldii</name>
    <dbReference type="NCBI Taxonomy" id="2152938"/>
    <lineage>
        <taxon>Bacteria</taxon>
        <taxon>Bacillati</taxon>
        <taxon>Cyanobacteriota</taxon>
        <taxon>Cyanophyceae</taxon>
        <taxon>Nostocales</taxon>
        <taxon>Nodulariaceae</taxon>
        <taxon>Anabaenopsis</taxon>
    </lineage>
</organism>
<accession>A0ABT5AMC2</accession>
<dbReference type="RefSeq" id="WP_271730970.1">
    <property type="nucleotide sequence ID" value="NZ_JANQDP010000022.1"/>
</dbReference>
<evidence type="ECO:0000313" key="2">
    <source>
        <dbReference type="Proteomes" id="UP001212499"/>
    </source>
</evidence>
<gene>
    <name evidence="1" type="ORF">PN457_01985</name>
</gene>
<sequence length="52" mass="5445">MSVGGDGKAMLKAIATKGSVTNPPLKAIENKPLRTFAYLCAPLRLTTDIVAT</sequence>
<proteinExistence type="predicted"/>
<dbReference type="EMBL" id="JAQMUH010000024">
    <property type="protein sequence ID" value="MDB9538443.1"/>
    <property type="molecule type" value="Genomic_DNA"/>
</dbReference>
<protein>
    <submittedName>
        <fullName evidence="1">Uncharacterized protein</fullName>
    </submittedName>
</protein>
<evidence type="ECO:0000313" key="1">
    <source>
        <dbReference type="EMBL" id="MDB9538443.1"/>
    </source>
</evidence>
<dbReference type="Proteomes" id="UP001212499">
    <property type="component" value="Unassembled WGS sequence"/>
</dbReference>
<keyword evidence="2" id="KW-1185">Reference proteome</keyword>